<keyword evidence="1" id="KW-0472">Membrane</keyword>
<organism evidence="2">
    <name type="scientific">uncultured Propionibacteriaceae bacterium</name>
    <dbReference type="NCBI Taxonomy" id="257457"/>
    <lineage>
        <taxon>Bacteria</taxon>
        <taxon>Bacillati</taxon>
        <taxon>Actinomycetota</taxon>
        <taxon>Actinomycetes</taxon>
        <taxon>Propionibacteriales</taxon>
        <taxon>Propionibacteriaceae</taxon>
        <taxon>environmental samples</taxon>
    </lineage>
</organism>
<evidence type="ECO:0000313" key="2">
    <source>
        <dbReference type="EMBL" id="CAA9384262.1"/>
    </source>
</evidence>
<feature type="transmembrane region" description="Helical" evidence="1">
    <location>
        <begin position="6"/>
        <end position="24"/>
    </location>
</feature>
<accession>A0A6J4NJ09</accession>
<feature type="transmembrane region" description="Helical" evidence="1">
    <location>
        <begin position="70"/>
        <end position="95"/>
    </location>
</feature>
<keyword evidence="1" id="KW-0812">Transmembrane</keyword>
<name>A0A6J4NJ09_9ACTN</name>
<dbReference type="AlphaFoldDB" id="A0A6J4NJ09"/>
<feature type="transmembrane region" description="Helical" evidence="1">
    <location>
        <begin position="163"/>
        <end position="185"/>
    </location>
</feature>
<reference evidence="2" key="1">
    <citation type="submission" date="2020-02" db="EMBL/GenBank/DDBJ databases">
        <authorList>
            <person name="Meier V. D."/>
        </authorList>
    </citation>
    <scope>NUCLEOTIDE SEQUENCE</scope>
    <source>
        <strain evidence="2">AVDCRST_MAG75</strain>
    </source>
</reference>
<gene>
    <name evidence="2" type="ORF">AVDCRST_MAG75-1182</name>
</gene>
<proteinExistence type="predicted"/>
<keyword evidence="1" id="KW-1133">Transmembrane helix</keyword>
<sequence length="186" mass="19101">MTTASIAALTVWLVVSVGSLWIWLPTRPSSKPLLARTATLVTVLVVAAVATGVVALVANLGEPVQAGARWAVATVAAAAALLTGGAVTSCVLDLADASSRRTGVRVRRTVLRGGAWIGALERLGVVASLLAGWPEGLAVILAVKGLARYPELRTSQSTGAAERFIIGTFASIGWASVCAGVAWIFW</sequence>
<feature type="transmembrane region" description="Helical" evidence="1">
    <location>
        <begin position="33"/>
        <end position="58"/>
    </location>
</feature>
<dbReference type="EMBL" id="CADCUO010000068">
    <property type="protein sequence ID" value="CAA9384262.1"/>
    <property type="molecule type" value="Genomic_DNA"/>
</dbReference>
<evidence type="ECO:0000256" key="1">
    <source>
        <dbReference type="SAM" id="Phobius"/>
    </source>
</evidence>
<protein>
    <submittedName>
        <fullName evidence="2">Uncharacterized protein</fullName>
    </submittedName>
</protein>